<dbReference type="OrthoDB" id="9781059at2"/>
<evidence type="ECO:0000313" key="2">
    <source>
        <dbReference type="EMBL" id="RDY28456.1"/>
    </source>
</evidence>
<dbReference type="GO" id="GO:0003677">
    <property type="term" value="F:DNA binding"/>
    <property type="evidence" value="ECO:0007669"/>
    <property type="project" value="InterPro"/>
</dbReference>
<sequence>MPITIETSFTRNFRFIRKPFDYCDIKEVLSKLETILDPRIFYRIHRNMTVNMLAIDTYQDGVIIIDEKEFLVSIQPFTDLWLKI</sequence>
<comment type="caution">
    <text evidence="2">The sequence shown here is derived from an EMBL/GenBank/DDBJ whole genome shotgun (WGS) entry which is preliminary data.</text>
</comment>
<dbReference type="RefSeq" id="WP_094380224.1">
    <property type="nucleotide sequence ID" value="NZ_NOKA02000085.1"/>
</dbReference>
<dbReference type="Pfam" id="PF04397">
    <property type="entry name" value="LytTR"/>
    <property type="match status" value="1"/>
</dbReference>
<dbReference type="Proteomes" id="UP000216411">
    <property type="component" value="Unassembled WGS sequence"/>
</dbReference>
<dbReference type="Gene3D" id="2.40.50.1020">
    <property type="entry name" value="LytTr DNA-binding domain"/>
    <property type="match status" value="1"/>
</dbReference>
<name>A0A371J724_9FIRM</name>
<dbReference type="AlphaFoldDB" id="A0A371J724"/>
<proteinExistence type="predicted"/>
<protein>
    <recommendedName>
        <fullName evidence="1">HTH LytTR-type domain-containing protein</fullName>
    </recommendedName>
</protein>
<evidence type="ECO:0000259" key="1">
    <source>
        <dbReference type="Pfam" id="PF04397"/>
    </source>
</evidence>
<keyword evidence="3" id="KW-1185">Reference proteome</keyword>
<accession>A0A371J724</accession>
<evidence type="ECO:0000313" key="3">
    <source>
        <dbReference type="Proteomes" id="UP000216411"/>
    </source>
</evidence>
<dbReference type="InterPro" id="IPR007492">
    <property type="entry name" value="LytTR_DNA-bd_dom"/>
</dbReference>
<dbReference type="EMBL" id="NOKA02000085">
    <property type="protein sequence ID" value="RDY28456.1"/>
    <property type="molecule type" value="Genomic_DNA"/>
</dbReference>
<organism evidence="2 3">
    <name type="scientific">Lachnotalea glycerini</name>
    <dbReference type="NCBI Taxonomy" id="1763509"/>
    <lineage>
        <taxon>Bacteria</taxon>
        <taxon>Bacillati</taxon>
        <taxon>Bacillota</taxon>
        <taxon>Clostridia</taxon>
        <taxon>Lachnospirales</taxon>
        <taxon>Lachnospiraceae</taxon>
        <taxon>Lachnotalea</taxon>
    </lineage>
</organism>
<gene>
    <name evidence="2" type="ORF">CG710_019600</name>
</gene>
<reference evidence="2 3" key="1">
    <citation type="journal article" date="2017" name="Genome Announc.">
        <title>Draft Genome Sequence of a Sporulating and Motile Strain of Lachnotalea glycerini Isolated from Water in Quebec City, Canada.</title>
        <authorList>
            <person name="Maheux A.F."/>
            <person name="Boudreau D.K."/>
            <person name="Berube E."/>
            <person name="Boissinot M."/>
            <person name="Raymond F."/>
            <person name="Brodeur S."/>
            <person name="Corbeil J."/>
            <person name="Isabel S."/>
            <person name="Omar R.F."/>
            <person name="Bergeron M.G."/>
        </authorList>
    </citation>
    <scope>NUCLEOTIDE SEQUENCE [LARGE SCALE GENOMIC DNA]</scope>
    <source>
        <strain evidence="2 3">CCRI-19302</strain>
    </source>
</reference>
<feature type="domain" description="HTH LytTR-type" evidence="1">
    <location>
        <begin position="24"/>
        <end position="73"/>
    </location>
</feature>